<accession>A0A7S0L8V8</accession>
<feature type="repeat" description="WD" evidence="1">
    <location>
        <begin position="392"/>
        <end position="433"/>
    </location>
</feature>
<dbReference type="SMART" id="SM00320">
    <property type="entry name" value="WD40"/>
    <property type="match status" value="4"/>
</dbReference>
<organism evidence="3">
    <name type="scientific">Coccolithus braarudii</name>
    <dbReference type="NCBI Taxonomy" id="221442"/>
    <lineage>
        <taxon>Eukaryota</taxon>
        <taxon>Haptista</taxon>
        <taxon>Haptophyta</taxon>
        <taxon>Prymnesiophyceae</taxon>
        <taxon>Coccolithales</taxon>
        <taxon>Coccolithaceae</taxon>
        <taxon>Coccolithus</taxon>
    </lineage>
</organism>
<dbReference type="Pfam" id="PF20426">
    <property type="entry name" value="NBCH_WD40"/>
    <property type="match status" value="1"/>
</dbReference>
<dbReference type="Pfam" id="PF02138">
    <property type="entry name" value="Beach"/>
    <property type="match status" value="1"/>
</dbReference>
<dbReference type="PANTHER" id="PTHR13743">
    <property type="entry name" value="BEIGE/BEACH-RELATED"/>
    <property type="match status" value="1"/>
</dbReference>
<gene>
    <name evidence="3" type="ORF">CPEL01642_LOCUS8997</name>
</gene>
<evidence type="ECO:0000259" key="2">
    <source>
        <dbReference type="PROSITE" id="PS50197"/>
    </source>
</evidence>
<dbReference type="AlphaFoldDB" id="A0A7S0L8V8"/>
<dbReference type="PROSITE" id="PS50197">
    <property type="entry name" value="BEACH"/>
    <property type="match status" value="1"/>
</dbReference>
<dbReference type="InterPro" id="IPR050865">
    <property type="entry name" value="BEACH_Domain"/>
</dbReference>
<dbReference type="InterPro" id="IPR000409">
    <property type="entry name" value="BEACH_dom"/>
</dbReference>
<dbReference type="PANTHER" id="PTHR13743:SF112">
    <property type="entry name" value="BEACH DOMAIN-CONTAINING PROTEIN"/>
    <property type="match status" value="1"/>
</dbReference>
<evidence type="ECO:0000256" key="1">
    <source>
        <dbReference type="PROSITE-ProRule" id="PRU00221"/>
    </source>
</evidence>
<dbReference type="PROSITE" id="PS50082">
    <property type="entry name" value="WD_REPEATS_2"/>
    <property type="match status" value="2"/>
</dbReference>
<dbReference type="SMART" id="SM01026">
    <property type="entry name" value="Beach"/>
    <property type="match status" value="1"/>
</dbReference>
<sequence length="562" mass="61006">MGAQVEQQRELVAQLYDDFYDDDIPKFHYGSHYSTMGFVLYYLLRVEPFTAYHKGLQSGRFDHADRLFHSFKNTYHSCTHSSSDVKELVPEMFYLPDALLNHNELPLGTRQDGQQVGDVVLPPWATNAVDFIAKHRAALESEYVSAHLHEWVDLIFGCKQRGPSAVSALNVFFHLTYEENVNLSRLTDLAELRSLKAQINNFGQTPPQLLVTPHPQRRPRGPPAWPLAPPGSMPVAPVGSLRVESVPIAMLHVDEQTLVLDASRRLVVYKSGAWIGRSPATPVAVGEAGRLPAFAPRVTLSRAVALFTSDGRGREAWLASGGHWDNSLLVSAAHGSGSVRHRLCCHSEFITCVVVSSCGRWVLTGSDDATAILWSVPSGKMGTERPQPTHVLRGHSAPLLCVALSSVMRLAASGARDGTAALYTLRGGTRVALIQEPSGSAVEQVLLADSGYVILVSTAGSQLHLFSLNGLLVWSNSLPAGISALSLTPCHSVLVCGFDDGSLRAWSVHDHVELTRYVPCPAPVVCLSVGDGFLLVGTSRTDVLRYPMPPVDSVLLPGIVVQ</sequence>
<dbReference type="InterPro" id="IPR036322">
    <property type="entry name" value="WD40_repeat_dom_sf"/>
</dbReference>
<dbReference type="EMBL" id="HBEY01018659">
    <property type="protein sequence ID" value="CAD8605662.1"/>
    <property type="molecule type" value="Transcribed_RNA"/>
</dbReference>
<name>A0A7S0L8V8_9EUKA</name>
<proteinExistence type="predicted"/>
<dbReference type="SUPFAM" id="SSF81837">
    <property type="entry name" value="BEACH domain"/>
    <property type="match status" value="1"/>
</dbReference>
<feature type="domain" description="BEACH" evidence="2">
    <location>
        <begin position="1"/>
        <end position="217"/>
    </location>
</feature>
<dbReference type="InterPro" id="IPR015943">
    <property type="entry name" value="WD40/YVTN_repeat-like_dom_sf"/>
</dbReference>
<dbReference type="Gene3D" id="2.130.10.10">
    <property type="entry name" value="YVTN repeat-like/Quinoprotein amine dehydrogenase"/>
    <property type="match status" value="2"/>
</dbReference>
<dbReference type="InterPro" id="IPR036372">
    <property type="entry name" value="BEACH_dom_sf"/>
</dbReference>
<dbReference type="Gene3D" id="1.10.1540.10">
    <property type="entry name" value="BEACH domain"/>
    <property type="match status" value="1"/>
</dbReference>
<dbReference type="InterPro" id="IPR046851">
    <property type="entry name" value="NBCH_WD40"/>
</dbReference>
<protein>
    <recommendedName>
        <fullName evidence="2">BEACH domain-containing protein</fullName>
    </recommendedName>
</protein>
<dbReference type="CDD" id="cd06071">
    <property type="entry name" value="Beach"/>
    <property type="match status" value="1"/>
</dbReference>
<dbReference type="InterPro" id="IPR001680">
    <property type="entry name" value="WD40_rpt"/>
</dbReference>
<reference evidence="3" key="1">
    <citation type="submission" date="2021-01" db="EMBL/GenBank/DDBJ databases">
        <authorList>
            <person name="Corre E."/>
            <person name="Pelletier E."/>
            <person name="Niang G."/>
            <person name="Scheremetjew M."/>
            <person name="Finn R."/>
            <person name="Kale V."/>
            <person name="Holt S."/>
            <person name="Cochrane G."/>
            <person name="Meng A."/>
            <person name="Brown T."/>
            <person name="Cohen L."/>
        </authorList>
    </citation>
    <scope>NUCLEOTIDE SEQUENCE</scope>
    <source>
        <strain evidence="3">PLY182g</strain>
    </source>
</reference>
<feature type="repeat" description="WD" evidence="1">
    <location>
        <begin position="343"/>
        <end position="384"/>
    </location>
</feature>
<dbReference type="SUPFAM" id="SSF50978">
    <property type="entry name" value="WD40 repeat-like"/>
    <property type="match status" value="1"/>
</dbReference>
<keyword evidence="1" id="KW-0853">WD repeat</keyword>
<evidence type="ECO:0000313" key="3">
    <source>
        <dbReference type="EMBL" id="CAD8605662.1"/>
    </source>
</evidence>